<protein>
    <submittedName>
        <fullName evidence="5">Lrp/AsnC family transcriptional regulator, leucine-responsive regulatory protein</fullName>
    </submittedName>
</protein>
<dbReference type="Gene3D" id="1.10.10.10">
    <property type="entry name" value="Winged helix-like DNA-binding domain superfamily/Winged helix DNA-binding domain"/>
    <property type="match status" value="1"/>
</dbReference>
<keyword evidence="3" id="KW-0804">Transcription</keyword>
<dbReference type="Proteomes" id="UP000199582">
    <property type="component" value="Unassembled WGS sequence"/>
</dbReference>
<evidence type="ECO:0000256" key="1">
    <source>
        <dbReference type="ARBA" id="ARBA00023015"/>
    </source>
</evidence>
<feature type="domain" description="HTH asnC-type" evidence="4">
    <location>
        <begin position="1"/>
        <end position="62"/>
    </location>
</feature>
<accession>A0A1H7FJL6</accession>
<sequence length="151" mass="17035">MDRIDRQIIAALQCDGRQKLADLSAIVGLSPTPLARRIARLESSGVITGYAARVDQEKLGLPLNAFVFVELEHHTRDAITAFETRLRRFDEVMECYLMTGTRDVLIRVVAADLAGFDRFLEEGLMQTPGIRAMRSSFALRTMIRRDALPER</sequence>
<dbReference type="InterPro" id="IPR036388">
    <property type="entry name" value="WH-like_DNA-bd_sf"/>
</dbReference>
<proteinExistence type="predicted"/>
<dbReference type="AlphaFoldDB" id="A0A1H7FJL6"/>
<dbReference type="OrthoDB" id="9803143at2"/>
<dbReference type="Pfam" id="PF13412">
    <property type="entry name" value="HTH_24"/>
    <property type="match status" value="1"/>
</dbReference>
<keyword evidence="6" id="KW-1185">Reference proteome</keyword>
<dbReference type="RefSeq" id="WP_093030382.1">
    <property type="nucleotide sequence ID" value="NZ_FOAG01000001.1"/>
</dbReference>
<dbReference type="SUPFAM" id="SSF46785">
    <property type="entry name" value="Winged helix' DNA-binding domain"/>
    <property type="match status" value="1"/>
</dbReference>
<evidence type="ECO:0000256" key="2">
    <source>
        <dbReference type="ARBA" id="ARBA00023125"/>
    </source>
</evidence>
<dbReference type="SMART" id="SM00344">
    <property type="entry name" value="HTH_ASNC"/>
    <property type="match status" value="1"/>
</dbReference>
<dbReference type="GO" id="GO:0043200">
    <property type="term" value="P:response to amino acid"/>
    <property type="evidence" value="ECO:0007669"/>
    <property type="project" value="TreeGrafter"/>
</dbReference>
<dbReference type="GO" id="GO:0005829">
    <property type="term" value="C:cytosol"/>
    <property type="evidence" value="ECO:0007669"/>
    <property type="project" value="TreeGrafter"/>
</dbReference>
<dbReference type="PANTHER" id="PTHR30154">
    <property type="entry name" value="LEUCINE-RESPONSIVE REGULATORY PROTEIN"/>
    <property type="match status" value="1"/>
</dbReference>
<organism evidence="5 6">
    <name type="scientific">Roseovarius azorensis</name>
    <dbReference type="NCBI Taxonomy" id="1287727"/>
    <lineage>
        <taxon>Bacteria</taxon>
        <taxon>Pseudomonadati</taxon>
        <taxon>Pseudomonadota</taxon>
        <taxon>Alphaproteobacteria</taxon>
        <taxon>Rhodobacterales</taxon>
        <taxon>Roseobacteraceae</taxon>
        <taxon>Roseovarius</taxon>
    </lineage>
</organism>
<evidence type="ECO:0000256" key="3">
    <source>
        <dbReference type="ARBA" id="ARBA00023163"/>
    </source>
</evidence>
<evidence type="ECO:0000259" key="4">
    <source>
        <dbReference type="PROSITE" id="PS50956"/>
    </source>
</evidence>
<dbReference type="InterPro" id="IPR036390">
    <property type="entry name" value="WH_DNA-bd_sf"/>
</dbReference>
<evidence type="ECO:0000313" key="6">
    <source>
        <dbReference type="Proteomes" id="UP000199582"/>
    </source>
</evidence>
<dbReference type="InterPro" id="IPR000485">
    <property type="entry name" value="AsnC-type_HTH_dom"/>
</dbReference>
<gene>
    <name evidence="5" type="ORF">SAMN05443999_10197</name>
</gene>
<reference evidence="5 6" key="1">
    <citation type="submission" date="2016-10" db="EMBL/GenBank/DDBJ databases">
        <authorList>
            <person name="de Groot N.N."/>
        </authorList>
    </citation>
    <scope>NUCLEOTIDE SEQUENCE [LARGE SCALE GENOMIC DNA]</scope>
    <source>
        <strain evidence="5 6">DSM 100674</strain>
    </source>
</reference>
<dbReference type="PRINTS" id="PR00033">
    <property type="entry name" value="HTHASNC"/>
</dbReference>
<dbReference type="GO" id="GO:0043565">
    <property type="term" value="F:sequence-specific DNA binding"/>
    <property type="evidence" value="ECO:0007669"/>
    <property type="project" value="InterPro"/>
</dbReference>
<dbReference type="InterPro" id="IPR019887">
    <property type="entry name" value="Tscrpt_reg_AsnC/Lrp_C"/>
</dbReference>
<dbReference type="Pfam" id="PF01037">
    <property type="entry name" value="AsnC_trans_reg"/>
    <property type="match status" value="1"/>
</dbReference>
<dbReference type="SUPFAM" id="SSF54909">
    <property type="entry name" value="Dimeric alpha+beta barrel"/>
    <property type="match status" value="1"/>
</dbReference>
<keyword evidence="2" id="KW-0238">DNA-binding</keyword>
<name>A0A1H7FJL6_9RHOB</name>
<dbReference type="EMBL" id="FOAG01000001">
    <property type="protein sequence ID" value="SEK26293.1"/>
    <property type="molecule type" value="Genomic_DNA"/>
</dbReference>
<dbReference type="InterPro" id="IPR011008">
    <property type="entry name" value="Dimeric_a/b-barrel"/>
</dbReference>
<dbReference type="Gene3D" id="3.30.70.920">
    <property type="match status" value="1"/>
</dbReference>
<keyword evidence="1" id="KW-0805">Transcription regulation</keyword>
<dbReference type="PROSITE" id="PS50956">
    <property type="entry name" value="HTH_ASNC_2"/>
    <property type="match status" value="1"/>
</dbReference>
<dbReference type="STRING" id="1287727.SAMN05443999_10197"/>
<evidence type="ECO:0000313" key="5">
    <source>
        <dbReference type="EMBL" id="SEK26293.1"/>
    </source>
</evidence>
<dbReference type="PANTHER" id="PTHR30154:SF34">
    <property type="entry name" value="TRANSCRIPTIONAL REGULATOR AZLB"/>
    <property type="match status" value="1"/>
</dbReference>
<dbReference type="InterPro" id="IPR019888">
    <property type="entry name" value="Tscrpt_reg_AsnC-like"/>
</dbReference>